<organism evidence="1 2">
    <name type="scientific">Marinobacter oulmenensis</name>
    <dbReference type="NCBI Taxonomy" id="643747"/>
    <lineage>
        <taxon>Bacteria</taxon>
        <taxon>Pseudomonadati</taxon>
        <taxon>Pseudomonadota</taxon>
        <taxon>Gammaproteobacteria</taxon>
        <taxon>Pseudomonadales</taxon>
        <taxon>Marinobacteraceae</taxon>
        <taxon>Marinobacter</taxon>
    </lineage>
</organism>
<dbReference type="RefSeq" id="WP_183699959.1">
    <property type="nucleotide sequence ID" value="NZ_JACHFE010000002.1"/>
</dbReference>
<gene>
    <name evidence="1" type="ORF">HNR38_000759</name>
</gene>
<accession>A0A840UHL4</accession>
<dbReference type="Proteomes" id="UP000591735">
    <property type="component" value="Unassembled WGS sequence"/>
</dbReference>
<name>A0A840UHL4_9GAMM</name>
<protein>
    <recommendedName>
        <fullName evidence="3">SCP2 domain-containing protein</fullName>
    </recommendedName>
</protein>
<dbReference type="EMBL" id="JACHFE010000002">
    <property type="protein sequence ID" value="MBB5320287.1"/>
    <property type="molecule type" value="Genomic_DNA"/>
</dbReference>
<comment type="caution">
    <text evidence="1">The sequence shown here is derived from an EMBL/GenBank/DDBJ whole genome shotgun (WGS) entry which is preliminary data.</text>
</comment>
<evidence type="ECO:0008006" key="3">
    <source>
        <dbReference type="Google" id="ProtNLM"/>
    </source>
</evidence>
<dbReference type="AlphaFoldDB" id="A0A840UHL4"/>
<evidence type="ECO:0000313" key="1">
    <source>
        <dbReference type="EMBL" id="MBB5320287.1"/>
    </source>
</evidence>
<sequence>MPHQRLPLRFRLRRLYVTVMFAVMGRALQALSEVDRQSRREITALPHGFVFELTVMPDGPGLAVEHTGNGHLVYHRQPAGPVDLSIRFKHISHAFRVVAFQEKTAVSFASERMVVDGNIAFAVRLTRVINRMETFILPRALAKRAVKEYPSDLPITEKATTAARIYLRILTHPAGTPRTQ</sequence>
<proteinExistence type="predicted"/>
<evidence type="ECO:0000313" key="2">
    <source>
        <dbReference type="Proteomes" id="UP000591735"/>
    </source>
</evidence>
<keyword evidence="2" id="KW-1185">Reference proteome</keyword>
<reference evidence="1 2" key="1">
    <citation type="submission" date="2020-08" db="EMBL/GenBank/DDBJ databases">
        <title>Genomic Encyclopedia of Type Strains, Phase IV (KMG-IV): sequencing the most valuable type-strain genomes for metagenomic binning, comparative biology and taxonomic classification.</title>
        <authorList>
            <person name="Goeker M."/>
        </authorList>
    </citation>
    <scope>NUCLEOTIDE SEQUENCE [LARGE SCALE GENOMIC DNA]</scope>
    <source>
        <strain evidence="1 2">DSM 22359</strain>
    </source>
</reference>